<keyword evidence="1" id="KW-0812">Transmembrane</keyword>
<reference evidence="2 3" key="1">
    <citation type="submission" date="2024-03" db="EMBL/GenBank/DDBJ databases">
        <title>Human intestinal bacterial collection.</title>
        <authorList>
            <person name="Pauvert C."/>
            <person name="Hitch T.C.A."/>
            <person name="Clavel T."/>
        </authorList>
    </citation>
    <scope>NUCLEOTIDE SEQUENCE [LARGE SCALE GENOMIC DNA]</scope>
    <source>
        <strain evidence="2 3">CLA-AP-H34</strain>
    </source>
</reference>
<feature type="transmembrane region" description="Helical" evidence="1">
    <location>
        <begin position="18"/>
        <end position="38"/>
    </location>
</feature>
<name>A0ABV1ERI8_9FIRM</name>
<keyword evidence="1" id="KW-0472">Membrane</keyword>
<proteinExistence type="predicted"/>
<dbReference type="RefSeq" id="WP_349140163.1">
    <property type="nucleotide sequence ID" value="NZ_JBBMFT010000004.1"/>
</dbReference>
<organism evidence="2 3">
    <name type="scientific">Flavonifractor hominis</name>
    <dbReference type="NCBI Taxonomy" id="3133178"/>
    <lineage>
        <taxon>Bacteria</taxon>
        <taxon>Bacillati</taxon>
        <taxon>Bacillota</taxon>
        <taxon>Clostridia</taxon>
        <taxon>Eubacteriales</taxon>
        <taxon>Oscillospiraceae</taxon>
        <taxon>Flavonifractor</taxon>
    </lineage>
</organism>
<protein>
    <submittedName>
        <fullName evidence="2">Uncharacterized protein</fullName>
    </submittedName>
</protein>
<accession>A0ABV1ERI8</accession>
<evidence type="ECO:0000256" key="1">
    <source>
        <dbReference type="SAM" id="Phobius"/>
    </source>
</evidence>
<dbReference type="Proteomes" id="UP001440599">
    <property type="component" value="Unassembled WGS sequence"/>
</dbReference>
<keyword evidence="3" id="KW-1185">Reference proteome</keyword>
<evidence type="ECO:0000313" key="2">
    <source>
        <dbReference type="EMBL" id="MEQ2456507.1"/>
    </source>
</evidence>
<comment type="caution">
    <text evidence="2">The sequence shown here is derived from an EMBL/GenBank/DDBJ whole genome shotgun (WGS) entry which is preliminary data.</text>
</comment>
<gene>
    <name evidence="2" type="ORF">WMO45_08235</name>
</gene>
<sequence>MAVISTTERERCGMKKKVVGYLALVLAITAVVLLLIALRGA</sequence>
<evidence type="ECO:0000313" key="3">
    <source>
        <dbReference type="Proteomes" id="UP001440599"/>
    </source>
</evidence>
<keyword evidence="1" id="KW-1133">Transmembrane helix</keyword>
<dbReference type="EMBL" id="JBBMFT010000004">
    <property type="protein sequence ID" value="MEQ2456507.1"/>
    <property type="molecule type" value="Genomic_DNA"/>
</dbReference>